<feature type="chain" id="PRO_5013198725" evidence="2">
    <location>
        <begin position="25"/>
        <end position="1421"/>
    </location>
</feature>
<accession>A0A1J1GYB9</accession>
<dbReference type="Proteomes" id="UP000220797">
    <property type="component" value="Unassembled WGS sequence"/>
</dbReference>
<evidence type="ECO:0000256" key="1">
    <source>
        <dbReference type="SAM" id="Phobius"/>
    </source>
</evidence>
<organism evidence="3 4">
    <name type="scientific">Plasmodium gallinaceum</name>
    <dbReference type="NCBI Taxonomy" id="5849"/>
    <lineage>
        <taxon>Eukaryota</taxon>
        <taxon>Sar</taxon>
        <taxon>Alveolata</taxon>
        <taxon>Apicomplexa</taxon>
        <taxon>Aconoidasida</taxon>
        <taxon>Haemosporida</taxon>
        <taxon>Plasmodiidae</taxon>
        <taxon>Plasmodium</taxon>
        <taxon>Plasmodium (Haemamoeba)</taxon>
    </lineage>
</organism>
<evidence type="ECO:0000313" key="3">
    <source>
        <dbReference type="EMBL" id="CRG96000.1"/>
    </source>
</evidence>
<evidence type="ECO:0000313" key="4">
    <source>
        <dbReference type="Proteomes" id="UP000220797"/>
    </source>
</evidence>
<proteinExistence type="predicted"/>
<dbReference type="RefSeq" id="XP_028528808.1">
    <property type="nucleotide sequence ID" value="XM_028672236.1"/>
</dbReference>
<reference evidence="3" key="1">
    <citation type="submission" date="2015-04" db="EMBL/GenBank/DDBJ databases">
        <authorList>
            <consortium name="Pathogen Informatics"/>
        </authorList>
    </citation>
    <scope>NUCLEOTIDE SEQUENCE [LARGE SCALE GENOMIC DNA]</scope>
    <source>
        <strain evidence="3">8A</strain>
    </source>
</reference>
<dbReference type="InterPro" id="IPR005553">
    <property type="entry name" value="CLAG"/>
</dbReference>
<dbReference type="OrthoDB" id="382618at2759"/>
<dbReference type="Pfam" id="PF03805">
    <property type="entry name" value="CLAG"/>
    <property type="match status" value="1"/>
</dbReference>
<evidence type="ECO:0000256" key="2">
    <source>
        <dbReference type="SAM" id="SignalP"/>
    </source>
</evidence>
<keyword evidence="1" id="KW-0812">Transmembrane</keyword>
<feature type="transmembrane region" description="Helical" evidence="1">
    <location>
        <begin position="1223"/>
        <end position="1241"/>
    </location>
</feature>
<feature type="signal peptide" evidence="2">
    <location>
        <begin position="1"/>
        <end position="24"/>
    </location>
</feature>
<keyword evidence="1" id="KW-0472">Membrane</keyword>
<gene>
    <name evidence="3" type="ORF">PGAL8A_00321300</name>
</gene>
<dbReference type="GO" id="GO:0020035">
    <property type="term" value="P:adhesion of symbiont to microvasculature"/>
    <property type="evidence" value="ECO:0007669"/>
    <property type="project" value="InterPro"/>
</dbReference>
<protein>
    <submittedName>
        <fullName evidence="3">Cytoadherence linked asexual protein, putative</fullName>
    </submittedName>
</protein>
<dbReference type="VEuPathDB" id="PlasmoDB:PGAL8A_00321300"/>
<dbReference type="EMBL" id="CVMV01000048">
    <property type="protein sequence ID" value="CRG96000.1"/>
    <property type="molecule type" value="Genomic_DNA"/>
</dbReference>
<comment type="caution">
    <text evidence="3">The sequence shown here is derived from an EMBL/GenBank/DDBJ whole genome shotgun (WGS) entry which is preliminary data.</text>
</comment>
<dbReference type="GeneID" id="39731746"/>
<name>A0A1J1GYB9_PLAGA</name>
<keyword evidence="2" id="KW-0732">Signal</keyword>
<keyword evidence="1" id="KW-1133">Transmembrane helix</keyword>
<keyword evidence="4" id="KW-1185">Reference proteome</keyword>
<sequence length="1421" mass="170052">MVICILESIFIYVIFFLVKNICCSQNNDNMNELKKMIDNKGLHNDNMNELKKMIDNKELHDNLIKLESLIIQSLEMDDLKLPRLKADTELYLNLSNYKIIKIGSSSSKIKYIVPTSKCNVDDIVKYEHITKEHLMESYDLEKSSLVKKKNLVVRTLKIIKFMLLPIIFYKKTNKLKESLAQLNSLFYDNIGSTESTKSIFQVKYESQSSKTVGLTYKNIQKSIFIHNVLDDINIEILESNDLFFTTHPNIDFMRKLDRLSNYYDLGIFNLIGSHFIALGHFIILKLAYKLFHEYFEVGNIKFFSWEKILQFNISDRFKALDLICNHGSNYVGYKKRRDQFLKYDRMRTLEECRILEFLIHYLNKYQMELYTNVYENNLKIQVLMEHNHIKDAFFNFMCKNKSNCNIYDSEKFKTEFSKKDFAVADKYNFSLYNYFESSNISSFSIYVNFLYFIKYYNYFNYKCILYVHLLNLIGILNNDRRAYVSSLYLPGYYNAIQLSFDEKSEIVKLYENLIQCVKQCYIDERRKEILSYNIDSLLNYKKSDLDICNMCEGTLFYISGQIDNRPSMLQKFYIYLTKVIKINNISLLMKNMITYEDYDNFLANDINWYTFLLLFRLTSYKGVYHDNIAKAMYLSLKKEDKFKRSATTSYWSPSPIRKYYSLYLRKHESINLLHKLKGLLNDKIVEKIKGSIKFIIHVSSFLQLDFFSYLIESSKNAYVYPLTLLMESKFREWMKSFEMGRFFLNYENEDIEYDKPKNMGNGENETPKYRKWILIMKKFVDKSYEAYFNQKNVKKIYYYYNLYGVSNKLMLMKDSYELYSKYYEDVVFYADIFDLRKTNKSLIPRKEFRKKKFTFYSQYFFGNTINALKYGFIYGFIINKSYLKEVVDILFSIYKMNTDTFSDTSFLQTVYLLFKEIQKSFYMHRRNDNTSMNNTFFFNVNTNYSKMRKENREEEINASMASKYFAKTLFVAFQIMFTIKLSRYMDYLDRKYGNDKFLKLMIDEKAFMKYTYVFHGSMIDSLTNSFLPYYSKGPITQLRYGKAFILANMHKLCAHIFSILNLNNLSLLLEYQAIISSSFYVTKKLNQYMDKKIEFACWSFFFKVTHDFLQRMSASSAAVVDSAAKSPNVGTSHDKGGDVLEFAMEVLPNYMAGLYEIGNIHLRKKDIFSSVSLNKLQEQIIREYYFIPSKKKKKVYSITFTYFVKYFHETIFSYLLYHFFAWLFYYFFTLYVDVDLIILTIRNRIRVFDRFYSIFEDKVEHFLQQKLNNFSIDPILEKAKKAQMRIKNKEKYEDLLNSRVHMNEFNKKPYIKNIKEKLLMLTPHEIEKLLEKENIVYIDDDSSFEGLDEDEVFLNRRKTICYEEKIGTKKNENMENNKEKVTKTRLDISNEANKIRKGVKKDSTNDFNDEFNYSEFYCSEI</sequence>